<sequence>MLLPQELIELVLAALDVESLHACSLVSLVFLAPSQALIFRSLVIHYADIPKAQSLFATAPHLLRYVRDLEIELQVTLSEQNPVLASILSSFHHLECLTISGGGVEWDYEVTLPLQSAVHDLLASPDLHTLNLSDIRNMSCSFIFLALSSVKRFALHSISVQEQDGEPHRPASLRIEQFILRAPPSNELEHIVDLILPDSRRRPPGYLDNLSLLSLGMHQRIGVRNPSLRLLVATARTLRHLQLRCGVFQMALDLPLFSVLKVIELRFYLGRGAGFPTNLRTAVAAFLTTTPTLEVLRLTIHGVGFDREHAGNDHSGPFPLFDDACAYRERLLYLWRVHCHWWSTKLCSVQDRADFSVYIHGKFPGLWGTGILQISAGRDQDDRFD</sequence>
<evidence type="ECO:0008006" key="3">
    <source>
        <dbReference type="Google" id="ProtNLM"/>
    </source>
</evidence>
<dbReference type="SUPFAM" id="SSF52047">
    <property type="entry name" value="RNI-like"/>
    <property type="match status" value="1"/>
</dbReference>
<name>A0A8H6XSC9_9AGAR</name>
<comment type="caution">
    <text evidence="1">The sequence shown here is derived from an EMBL/GenBank/DDBJ whole genome shotgun (WGS) entry which is preliminary data.</text>
</comment>
<dbReference type="OrthoDB" id="3069231at2759"/>
<protein>
    <recommendedName>
        <fullName evidence="3">F-box domain-containing protein</fullName>
    </recommendedName>
</protein>
<keyword evidence="2" id="KW-1185">Reference proteome</keyword>
<dbReference type="EMBL" id="JACAZI010000012">
    <property type="protein sequence ID" value="KAF7347190.1"/>
    <property type="molecule type" value="Genomic_DNA"/>
</dbReference>
<gene>
    <name evidence="1" type="ORF">MVEN_01473800</name>
</gene>
<proteinExistence type="predicted"/>
<evidence type="ECO:0000313" key="2">
    <source>
        <dbReference type="Proteomes" id="UP000620124"/>
    </source>
</evidence>
<dbReference type="Proteomes" id="UP000620124">
    <property type="component" value="Unassembled WGS sequence"/>
</dbReference>
<reference evidence="1" key="1">
    <citation type="submission" date="2020-05" db="EMBL/GenBank/DDBJ databases">
        <title>Mycena genomes resolve the evolution of fungal bioluminescence.</title>
        <authorList>
            <person name="Tsai I.J."/>
        </authorList>
    </citation>
    <scope>NUCLEOTIDE SEQUENCE</scope>
    <source>
        <strain evidence="1">CCC161011</strain>
    </source>
</reference>
<accession>A0A8H6XSC9</accession>
<organism evidence="1 2">
    <name type="scientific">Mycena venus</name>
    <dbReference type="NCBI Taxonomy" id="2733690"/>
    <lineage>
        <taxon>Eukaryota</taxon>
        <taxon>Fungi</taxon>
        <taxon>Dikarya</taxon>
        <taxon>Basidiomycota</taxon>
        <taxon>Agaricomycotina</taxon>
        <taxon>Agaricomycetes</taxon>
        <taxon>Agaricomycetidae</taxon>
        <taxon>Agaricales</taxon>
        <taxon>Marasmiineae</taxon>
        <taxon>Mycenaceae</taxon>
        <taxon>Mycena</taxon>
    </lineage>
</organism>
<dbReference type="AlphaFoldDB" id="A0A8H6XSC9"/>
<evidence type="ECO:0000313" key="1">
    <source>
        <dbReference type="EMBL" id="KAF7347190.1"/>
    </source>
</evidence>